<dbReference type="GO" id="GO:0016020">
    <property type="term" value="C:membrane"/>
    <property type="evidence" value="ECO:0007669"/>
    <property type="project" value="InterPro"/>
</dbReference>
<evidence type="ECO:0000259" key="2">
    <source>
        <dbReference type="Pfam" id="PF00892"/>
    </source>
</evidence>
<dbReference type="Pfam" id="PF00892">
    <property type="entry name" value="EamA"/>
    <property type="match status" value="1"/>
</dbReference>
<dbReference type="InterPro" id="IPR000620">
    <property type="entry name" value="EamA_dom"/>
</dbReference>
<feature type="transmembrane region" description="Helical" evidence="1">
    <location>
        <begin position="37"/>
        <end position="59"/>
    </location>
</feature>
<dbReference type="EMBL" id="DVAB01000025">
    <property type="protein sequence ID" value="HIK00523.1"/>
    <property type="molecule type" value="Genomic_DNA"/>
</dbReference>
<dbReference type="SUPFAM" id="SSF103481">
    <property type="entry name" value="Multidrug resistance efflux transporter EmrE"/>
    <property type="match status" value="1"/>
</dbReference>
<comment type="caution">
    <text evidence="3">The sequence shown here is derived from an EMBL/GenBank/DDBJ whole genome shotgun (WGS) entry which is preliminary data.</text>
</comment>
<proteinExistence type="predicted"/>
<feature type="transmembrane region" description="Helical" evidence="1">
    <location>
        <begin position="71"/>
        <end position="91"/>
    </location>
</feature>
<dbReference type="Gene3D" id="1.10.3730.20">
    <property type="match status" value="1"/>
</dbReference>
<name>A0A832V1N9_9ARCH</name>
<keyword evidence="4" id="KW-1185">Reference proteome</keyword>
<feature type="transmembrane region" description="Helical" evidence="1">
    <location>
        <begin position="98"/>
        <end position="118"/>
    </location>
</feature>
<feature type="domain" description="EamA" evidence="2">
    <location>
        <begin position="9"/>
        <end position="140"/>
    </location>
</feature>
<reference evidence="3 4" key="1">
    <citation type="journal article" name="Nat. Commun.">
        <title>Undinarchaeota illuminate DPANN phylogeny and the impact of gene transfer on archaeal evolution.</title>
        <authorList>
            <person name="Dombrowski N."/>
            <person name="Williams T.A."/>
            <person name="Sun J."/>
            <person name="Woodcroft B.J."/>
            <person name="Lee J.H."/>
            <person name="Minh B.Q."/>
            <person name="Rinke C."/>
            <person name="Spang A."/>
        </authorList>
    </citation>
    <scope>NUCLEOTIDE SEQUENCE [LARGE SCALE GENOMIC DNA]</scope>
    <source>
        <strain evidence="3">MAG_bin1129</strain>
    </source>
</reference>
<evidence type="ECO:0000256" key="1">
    <source>
        <dbReference type="SAM" id="Phobius"/>
    </source>
</evidence>
<protein>
    <submittedName>
        <fullName evidence="3">EamA family transporter</fullName>
    </submittedName>
</protein>
<keyword evidence="1" id="KW-0472">Membrane</keyword>
<gene>
    <name evidence="3" type="ORF">H1016_03215</name>
</gene>
<dbReference type="AlphaFoldDB" id="A0A832V1N9"/>
<feature type="transmembrane region" description="Helical" evidence="1">
    <location>
        <begin position="124"/>
        <end position="141"/>
    </location>
</feature>
<feature type="transmembrane region" description="Helical" evidence="1">
    <location>
        <begin position="6"/>
        <end position="25"/>
    </location>
</feature>
<sequence length="142" mass="15401">MRKMDTSFIAVIMVVLFWGFWGFFYKIGTAKIGLERATFWAFLTFLVLDAVILTAIVFYQKIPFTTGGGVVYMIVGSIASVIGTLFFISYLRKASLSIAIPLTALYPAVTTVLAILILKEKIKLANAAGILLAIAAGVLLAL</sequence>
<dbReference type="InterPro" id="IPR037185">
    <property type="entry name" value="EmrE-like"/>
</dbReference>
<keyword evidence="1" id="KW-1133">Transmembrane helix</keyword>
<organism evidence="3 4">
    <name type="scientific">Candidatus Naiadarchaeum limnaeum</name>
    <dbReference type="NCBI Taxonomy" id="2756139"/>
    <lineage>
        <taxon>Archaea</taxon>
        <taxon>Candidatus Undinarchaeota</taxon>
        <taxon>Candidatus Undinarchaeia</taxon>
        <taxon>Candidatus Naiadarchaeales</taxon>
        <taxon>Candidatus Naiadarchaeaceae</taxon>
        <taxon>Candidatus Naiadarchaeum</taxon>
    </lineage>
</organism>
<dbReference type="Proteomes" id="UP000646946">
    <property type="component" value="Unassembled WGS sequence"/>
</dbReference>
<keyword evidence="1" id="KW-0812">Transmembrane</keyword>
<evidence type="ECO:0000313" key="4">
    <source>
        <dbReference type="Proteomes" id="UP000646946"/>
    </source>
</evidence>
<evidence type="ECO:0000313" key="3">
    <source>
        <dbReference type="EMBL" id="HIK00523.1"/>
    </source>
</evidence>
<accession>A0A832V1N9</accession>